<dbReference type="RefSeq" id="WP_187024254.1">
    <property type="nucleotide sequence ID" value="NZ_JACOPB010000020.1"/>
</dbReference>
<dbReference type="NCBIfam" id="TIGR02937">
    <property type="entry name" value="sigma70-ECF"/>
    <property type="match status" value="1"/>
</dbReference>
<dbReference type="Pfam" id="PF08281">
    <property type="entry name" value="Sigma70_r4_2"/>
    <property type="match status" value="1"/>
</dbReference>
<protein>
    <submittedName>
        <fullName evidence="2">Sigma-70 family RNA polymerase sigma factor</fullName>
    </submittedName>
</protein>
<name>A0ABR7HER0_9FIRM</name>
<comment type="caution">
    <text evidence="2">The sequence shown here is derived from an EMBL/GenBank/DDBJ whole genome shotgun (WGS) entry which is preliminary data.</text>
</comment>
<dbReference type="Proteomes" id="UP000634672">
    <property type="component" value="Unassembled WGS sequence"/>
</dbReference>
<reference evidence="2 3" key="1">
    <citation type="submission" date="2020-08" db="EMBL/GenBank/DDBJ databases">
        <title>Genome public.</title>
        <authorList>
            <person name="Liu C."/>
            <person name="Sun Q."/>
        </authorList>
    </citation>
    <scope>NUCLEOTIDE SEQUENCE [LARGE SCALE GENOMIC DNA]</scope>
    <source>
        <strain evidence="2 3">NSJ-66</strain>
    </source>
</reference>
<evidence type="ECO:0000259" key="1">
    <source>
        <dbReference type="Pfam" id="PF08281"/>
    </source>
</evidence>
<dbReference type="Gene3D" id="1.10.10.10">
    <property type="entry name" value="Winged helix-like DNA-binding domain superfamily/Winged helix DNA-binding domain"/>
    <property type="match status" value="1"/>
</dbReference>
<dbReference type="SUPFAM" id="SSF88659">
    <property type="entry name" value="Sigma3 and sigma4 domains of RNA polymerase sigma factors"/>
    <property type="match status" value="1"/>
</dbReference>
<organism evidence="2 3">
    <name type="scientific">Hungatella hominis</name>
    <dbReference type="NCBI Taxonomy" id="2763050"/>
    <lineage>
        <taxon>Bacteria</taxon>
        <taxon>Bacillati</taxon>
        <taxon>Bacillota</taxon>
        <taxon>Clostridia</taxon>
        <taxon>Lachnospirales</taxon>
        <taxon>Lachnospiraceae</taxon>
        <taxon>Hungatella</taxon>
    </lineage>
</organism>
<feature type="domain" description="RNA polymerase sigma factor 70 region 4 type 2" evidence="1">
    <location>
        <begin position="86"/>
        <end position="125"/>
    </location>
</feature>
<dbReference type="InterPro" id="IPR013249">
    <property type="entry name" value="RNA_pol_sigma70_r4_t2"/>
</dbReference>
<proteinExistence type="predicted"/>
<sequence>MKGRDKEFSTQDSFSAYLKTAVKNTKIKYIKRHIKIQENEMPIEESANFELESHKDDYFDYLEEKVSRLYGDSSDIEQILNLIENERLLNALMRLDDERRKLIFWRIMNGLSFAEIANRLHMPEKKTVDTYYNTLKKLRKEIQNG</sequence>
<gene>
    <name evidence="2" type="ORF">H8S75_27490</name>
</gene>
<dbReference type="InterPro" id="IPR014284">
    <property type="entry name" value="RNA_pol_sigma-70_dom"/>
</dbReference>
<evidence type="ECO:0000313" key="2">
    <source>
        <dbReference type="EMBL" id="MBC5711676.1"/>
    </source>
</evidence>
<dbReference type="InterPro" id="IPR013324">
    <property type="entry name" value="RNA_pol_sigma_r3/r4-like"/>
</dbReference>
<dbReference type="InterPro" id="IPR036388">
    <property type="entry name" value="WH-like_DNA-bd_sf"/>
</dbReference>
<keyword evidence="3" id="KW-1185">Reference proteome</keyword>
<dbReference type="EMBL" id="JACOPB010000020">
    <property type="protein sequence ID" value="MBC5711676.1"/>
    <property type="molecule type" value="Genomic_DNA"/>
</dbReference>
<accession>A0ABR7HER0</accession>
<evidence type="ECO:0000313" key="3">
    <source>
        <dbReference type="Proteomes" id="UP000634672"/>
    </source>
</evidence>